<organism evidence="2 3">
    <name type="scientific">Macrostomum lignano</name>
    <dbReference type="NCBI Taxonomy" id="282301"/>
    <lineage>
        <taxon>Eukaryota</taxon>
        <taxon>Metazoa</taxon>
        <taxon>Spiralia</taxon>
        <taxon>Lophotrochozoa</taxon>
        <taxon>Platyhelminthes</taxon>
        <taxon>Rhabditophora</taxon>
        <taxon>Macrostomorpha</taxon>
        <taxon>Macrostomida</taxon>
        <taxon>Macrostomidae</taxon>
        <taxon>Macrostomum</taxon>
    </lineage>
</organism>
<accession>A0A1I8FS94</accession>
<sequence length="237" mass="25939">ERRFLVNQLLTRHPLLQSLANHASNTVIRCSSLWPISFEHVIRCSSLRPISFEHVIRCSSLRPISFEHVIPLLPVFGQSASSNSLVHWSTFRPISFEHVISRYPIRPISEQQPVHLFGKSGLKYPSFSFGANNSGACKCRAKCATIFNASAGTGFTFGQSAATLDATSSTGGCFVQPSDSSRRNNSRISRQQSSSGSSFNFSLGAAVAGAAPQARGAKFQLLCGWWRRWRSDSTGAD</sequence>
<dbReference type="Proteomes" id="UP000095280">
    <property type="component" value="Unplaced"/>
</dbReference>
<keyword evidence="2" id="KW-1185">Reference proteome</keyword>
<feature type="region of interest" description="Disordered" evidence="1">
    <location>
        <begin position="173"/>
        <end position="197"/>
    </location>
</feature>
<protein>
    <submittedName>
        <fullName evidence="3">Secreted protein</fullName>
    </submittedName>
</protein>
<reference evidence="3" key="1">
    <citation type="submission" date="2016-11" db="UniProtKB">
        <authorList>
            <consortium name="WormBaseParasite"/>
        </authorList>
    </citation>
    <scope>IDENTIFICATION</scope>
</reference>
<feature type="compositionally biased region" description="Low complexity" evidence="1">
    <location>
        <begin position="186"/>
        <end position="197"/>
    </location>
</feature>
<proteinExistence type="predicted"/>
<name>A0A1I8FS94_9PLAT</name>
<dbReference type="AlphaFoldDB" id="A0A1I8FS94"/>
<evidence type="ECO:0000313" key="2">
    <source>
        <dbReference type="Proteomes" id="UP000095280"/>
    </source>
</evidence>
<evidence type="ECO:0000313" key="3">
    <source>
        <dbReference type="WBParaSite" id="maker-unitig_44548-snap-gene-0.2-mRNA-1"/>
    </source>
</evidence>
<dbReference type="WBParaSite" id="maker-unitig_44548-snap-gene-0.2-mRNA-1">
    <property type="protein sequence ID" value="maker-unitig_44548-snap-gene-0.2-mRNA-1"/>
    <property type="gene ID" value="maker-unitig_44548-snap-gene-0.2"/>
</dbReference>
<evidence type="ECO:0000256" key="1">
    <source>
        <dbReference type="SAM" id="MobiDB-lite"/>
    </source>
</evidence>